<dbReference type="Gene3D" id="3.30.420.40">
    <property type="match status" value="2"/>
</dbReference>
<dbReference type="AlphaFoldDB" id="A0A1T4KN34"/>
<dbReference type="GO" id="GO:0140662">
    <property type="term" value="F:ATP-dependent protein folding chaperone"/>
    <property type="evidence" value="ECO:0007669"/>
    <property type="project" value="InterPro"/>
</dbReference>
<proteinExistence type="inferred from homology"/>
<sequence length="506" mass="56764">MVLGIDLGTSNTVAASLSRDGSPVLIPDANNKDVQITPSIALIEGRKAYAGNFAENLYETLPDKQIISFFKRSFGTQDPVYFDDDKNAWFSETVASLVLRKVKNDAELYLPDGYKQAVITVPAHYNDVQRKSVIEAARLADLELTAIIEEPVAAALFYGSFNKKIDEEIILIYDFGGGTFDLTLITKSGNQLNVIAKDGVNKLGGKEFDDIVQHSIREDYEKAFGNKLPTDKLTGNRLQKIAEKIKIELNDADTPRNISKWIMVGRDAFEATFYYDIYAAQATQLIVKTEQAVNRCLRSLGMQFSDINKVVLIGGTSSSKLVYNFWKQKVGPQQELVYHQPLSSVAKGAALYAASFSNGNNQEIVPIDLKSVSTYNIGLIMANDPRRQIDLLIHRNTPLPVSSKKTYKVNPQQTEYVNIELCQFWDPQEDVHKLGTIKAGPFSLMSEFYLEVAVENRLNGTIGIKVRNADNGKDIKFEFIRKASDHKYDYQQQKSMVDNIYLNNYL</sequence>
<protein>
    <submittedName>
        <fullName evidence="5">Molecular chaperone DnaK</fullName>
    </submittedName>
</protein>
<keyword evidence="2 4" id="KW-0547">Nucleotide-binding</keyword>
<dbReference type="InterPro" id="IPR029047">
    <property type="entry name" value="HSP70_peptide-bd_sf"/>
</dbReference>
<keyword evidence="6" id="KW-1185">Reference proteome</keyword>
<dbReference type="STRING" id="413434.SAMN04488132_10221"/>
<dbReference type="InterPro" id="IPR013126">
    <property type="entry name" value="Hsp_70_fam"/>
</dbReference>
<dbReference type="OrthoDB" id="9766019at2"/>
<dbReference type="SUPFAM" id="SSF53067">
    <property type="entry name" value="Actin-like ATPase domain"/>
    <property type="match status" value="2"/>
</dbReference>
<gene>
    <name evidence="5" type="ORF">SAMN04488132_10221</name>
</gene>
<reference evidence="5 6" key="1">
    <citation type="submission" date="2017-02" db="EMBL/GenBank/DDBJ databases">
        <authorList>
            <person name="Peterson S.W."/>
        </authorList>
    </citation>
    <scope>NUCLEOTIDE SEQUENCE [LARGE SCALE GENOMIC DNA]</scope>
    <source>
        <strain evidence="5 6">DSM 22335</strain>
    </source>
</reference>
<dbReference type="InterPro" id="IPR043129">
    <property type="entry name" value="ATPase_NBD"/>
</dbReference>
<dbReference type="EMBL" id="FUWH01000002">
    <property type="protein sequence ID" value="SJZ43810.1"/>
    <property type="molecule type" value="Genomic_DNA"/>
</dbReference>
<dbReference type="Gene3D" id="3.90.640.10">
    <property type="entry name" value="Actin, Chain A, domain 4"/>
    <property type="match status" value="1"/>
</dbReference>
<dbReference type="Gene3D" id="2.60.34.10">
    <property type="entry name" value="Substrate Binding Domain Of DNAk, Chain A, domain 1"/>
    <property type="match status" value="1"/>
</dbReference>
<organism evidence="5 6">
    <name type="scientific">Sediminibacterium ginsengisoli</name>
    <dbReference type="NCBI Taxonomy" id="413434"/>
    <lineage>
        <taxon>Bacteria</taxon>
        <taxon>Pseudomonadati</taxon>
        <taxon>Bacteroidota</taxon>
        <taxon>Chitinophagia</taxon>
        <taxon>Chitinophagales</taxon>
        <taxon>Chitinophagaceae</taxon>
        <taxon>Sediminibacterium</taxon>
    </lineage>
</organism>
<dbReference type="Proteomes" id="UP000190888">
    <property type="component" value="Unassembled WGS sequence"/>
</dbReference>
<evidence type="ECO:0000256" key="1">
    <source>
        <dbReference type="ARBA" id="ARBA00007381"/>
    </source>
</evidence>
<dbReference type="PANTHER" id="PTHR19375">
    <property type="entry name" value="HEAT SHOCK PROTEIN 70KDA"/>
    <property type="match status" value="1"/>
</dbReference>
<evidence type="ECO:0000256" key="3">
    <source>
        <dbReference type="ARBA" id="ARBA00022840"/>
    </source>
</evidence>
<dbReference type="PRINTS" id="PR00301">
    <property type="entry name" value="HEATSHOCK70"/>
</dbReference>
<dbReference type="SUPFAM" id="SSF100920">
    <property type="entry name" value="Heat shock protein 70kD (HSP70), peptide-binding domain"/>
    <property type="match status" value="1"/>
</dbReference>
<keyword evidence="3 4" id="KW-0067">ATP-binding</keyword>
<dbReference type="PROSITE" id="PS00329">
    <property type="entry name" value="HSP70_2"/>
    <property type="match status" value="1"/>
</dbReference>
<evidence type="ECO:0000313" key="6">
    <source>
        <dbReference type="Proteomes" id="UP000190888"/>
    </source>
</evidence>
<dbReference type="InterPro" id="IPR018181">
    <property type="entry name" value="Heat_shock_70_CS"/>
</dbReference>
<name>A0A1T4KN34_9BACT</name>
<dbReference type="RefSeq" id="WP_078830009.1">
    <property type="nucleotide sequence ID" value="NZ_FUWH01000002.1"/>
</dbReference>
<dbReference type="GO" id="GO:0005524">
    <property type="term" value="F:ATP binding"/>
    <property type="evidence" value="ECO:0007669"/>
    <property type="project" value="UniProtKB-KW"/>
</dbReference>
<dbReference type="Pfam" id="PF00012">
    <property type="entry name" value="HSP70"/>
    <property type="match status" value="1"/>
</dbReference>
<accession>A0A1T4KN34</accession>
<evidence type="ECO:0000313" key="5">
    <source>
        <dbReference type="EMBL" id="SJZ43810.1"/>
    </source>
</evidence>
<evidence type="ECO:0000256" key="4">
    <source>
        <dbReference type="RuleBase" id="RU003322"/>
    </source>
</evidence>
<evidence type="ECO:0000256" key="2">
    <source>
        <dbReference type="ARBA" id="ARBA00022741"/>
    </source>
</evidence>
<comment type="similarity">
    <text evidence="1 4">Belongs to the heat shock protein 70 family.</text>
</comment>